<accession>A0ABS8SA34</accession>
<proteinExistence type="predicted"/>
<name>A0ABS8SA34_DATST</name>
<sequence>MDLDLIVAKKKKVWQNRMDENKCDRSWHHTGITVLWPARCIGMVGAPRGVMPGPGRYEQHDAHQYADGFGSVDLSLHCITHRASVASHLASWCAVCPARRAGLC</sequence>
<evidence type="ECO:0000313" key="2">
    <source>
        <dbReference type="Proteomes" id="UP000823775"/>
    </source>
</evidence>
<keyword evidence="2" id="KW-1185">Reference proteome</keyword>
<organism evidence="1 2">
    <name type="scientific">Datura stramonium</name>
    <name type="common">Jimsonweed</name>
    <name type="synonym">Common thornapple</name>
    <dbReference type="NCBI Taxonomy" id="4076"/>
    <lineage>
        <taxon>Eukaryota</taxon>
        <taxon>Viridiplantae</taxon>
        <taxon>Streptophyta</taxon>
        <taxon>Embryophyta</taxon>
        <taxon>Tracheophyta</taxon>
        <taxon>Spermatophyta</taxon>
        <taxon>Magnoliopsida</taxon>
        <taxon>eudicotyledons</taxon>
        <taxon>Gunneridae</taxon>
        <taxon>Pentapetalae</taxon>
        <taxon>asterids</taxon>
        <taxon>lamiids</taxon>
        <taxon>Solanales</taxon>
        <taxon>Solanaceae</taxon>
        <taxon>Solanoideae</taxon>
        <taxon>Datureae</taxon>
        <taxon>Datura</taxon>
    </lineage>
</organism>
<protein>
    <submittedName>
        <fullName evidence="1">Uncharacterized protein</fullName>
    </submittedName>
</protein>
<evidence type="ECO:0000313" key="1">
    <source>
        <dbReference type="EMBL" id="MCD7455696.1"/>
    </source>
</evidence>
<reference evidence="1 2" key="1">
    <citation type="journal article" date="2021" name="BMC Genomics">
        <title>Datura genome reveals duplications of psychoactive alkaloid biosynthetic genes and high mutation rate following tissue culture.</title>
        <authorList>
            <person name="Rajewski A."/>
            <person name="Carter-House D."/>
            <person name="Stajich J."/>
            <person name="Litt A."/>
        </authorList>
    </citation>
    <scope>NUCLEOTIDE SEQUENCE [LARGE SCALE GENOMIC DNA]</scope>
    <source>
        <strain evidence="1">AR-01</strain>
    </source>
</reference>
<dbReference type="Proteomes" id="UP000823775">
    <property type="component" value="Unassembled WGS sequence"/>
</dbReference>
<gene>
    <name evidence="1" type="ORF">HAX54_029172</name>
</gene>
<dbReference type="EMBL" id="JACEIK010000361">
    <property type="protein sequence ID" value="MCD7455696.1"/>
    <property type="molecule type" value="Genomic_DNA"/>
</dbReference>
<comment type="caution">
    <text evidence="1">The sequence shown here is derived from an EMBL/GenBank/DDBJ whole genome shotgun (WGS) entry which is preliminary data.</text>
</comment>